<name>A0A7W2KYK1_PSEPU</name>
<evidence type="ECO:0000259" key="3">
    <source>
        <dbReference type="Pfam" id="PF02826"/>
    </source>
</evidence>
<gene>
    <name evidence="4" type="ORF">H4C47_05730</name>
</gene>
<dbReference type="Gene3D" id="3.40.50.720">
    <property type="entry name" value="NAD(P)-binding Rossmann-like Domain"/>
    <property type="match status" value="2"/>
</dbReference>
<keyword evidence="4" id="KW-0670">Pyruvate</keyword>
<dbReference type="RefSeq" id="WP_176514231.1">
    <property type="nucleotide sequence ID" value="NZ_CP060529.1"/>
</dbReference>
<reference evidence="4 5" key="1">
    <citation type="submission" date="2020-07" db="EMBL/GenBank/DDBJ databases">
        <title>Diversity of carbapenemase encoding genes among Pseudomonas putida group clinical isolates in a tertiary Brazilian hospital.</title>
        <authorList>
            <person name="Alberto-Lei F."/>
            <person name="Nodari C.S."/>
            <person name="Streling A.P."/>
            <person name="Paulino J.T."/>
            <person name="Bessa-Neto F.O."/>
            <person name="Cayo R."/>
            <person name="Gales A.C."/>
        </authorList>
    </citation>
    <scope>NUCLEOTIDE SEQUENCE [LARGE SCALE GENOMIC DNA]</scope>
    <source>
        <strain evidence="4 5">12464</strain>
    </source>
</reference>
<evidence type="ECO:0000256" key="1">
    <source>
        <dbReference type="ARBA" id="ARBA00023002"/>
    </source>
</evidence>
<dbReference type="PANTHER" id="PTHR43333:SF1">
    <property type="entry name" value="D-ISOMER SPECIFIC 2-HYDROXYACID DEHYDROGENASE NAD-BINDING DOMAIN-CONTAINING PROTEIN"/>
    <property type="match status" value="1"/>
</dbReference>
<dbReference type="Pfam" id="PF02826">
    <property type="entry name" value="2-Hacid_dh_C"/>
    <property type="match status" value="1"/>
</dbReference>
<keyword evidence="1" id="KW-0560">Oxidoreductase</keyword>
<sequence length="317" mass="34206">MNRIDIVVAPGPWAAEPWRRAFEARSAGRKVHLWPQDGEVVASDNYVICAWKADTQVFQQPNRPRAVFSMGAGVDHLACLAGQAAIPIGRIRDPDLTMRMVEYVTFAVLYLHRQIAHYRREQAAARWTPVVQAAASDVRVGILGAGVLGKACGLHLQQLGFQVAGWARTSTDVGFNVFNARAGLIELLQQTDILVNLLPNTRETHGVIDRQVFESLSRCGKPGAPAFINAGRGEAVVHSDLLAALGDGTLSGAVLDVFGVEPLPADDPLWSMPNVLLTPHVAADSEPDVVVGQILQDVARLEAGQALEHPVDLGRGY</sequence>
<dbReference type="InterPro" id="IPR006140">
    <property type="entry name" value="D-isomer_DH_NAD-bd"/>
</dbReference>
<dbReference type="InterPro" id="IPR036291">
    <property type="entry name" value="NAD(P)-bd_dom_sf"/>
</dbReference>
<dbReference type="SUPFAM" id="SSF51735">
    <property type="entry name" value="NAD(P)-binding Rossmann-fold domains"/>
    <property type="match status" value="1"/>
</dbReference>
<accession>A0A7W2KYK1</accession>
<organism evidence="4 5">
    <name type="scientific">Pseudomonas putida</name>
    <name type="common">Arthrobacter siderocapsulatus</name>
    <dbReference type="NCBI Taxonomy" id="303"/>
    <lineage>
        <taxon>Bacteria</taxon>
        <taxon>Pseudomonadati</taxon>
        <taxon>Pseudomonadota</taxon>
        <taxon>Gammaproteobacteria</taxon>
        <taxon>Pseudomonadales</taxon>
        <taxon>Pseudomonadaceae</taxon>
        <taxon>Pseudomonas</taxon>
    </lineage>
</organism>
<dbReference type="Proteomes" id="UP000553948">
    <property type="component" value="Unassembled WGS sequence"/>
</dbReference>
<feature type="domain" description="D-isomer specific 2-hydroxyacid dehydrogenase NAD-binding" evidence="3">
    <location>
        <begin position="107"/>
        <end position="282"/>
    </location>
</feature>
<dbReference type="EMBL" id="JACGDG010000004">
    <property type="protein sequence ID" value="MBA6115223.1"/>
    <property type="molecule type" value="Genomic_DNA"/>
</dbReference>
<comment type="caution">
    <text evidence="4">The sequence shown here is derived from an EMBL/GenBank/DDBJ whole genome shotgun (WGS) entry which is preliminary data.</text>
</comment>
<dbReference type="GO" id="GO:0016491">
    <property type="term" value="F:oxidoreductase activity"/>
    <property type="evidence" value="ECO:0007669"/>
    <property type="project" value="UniProtKB-KW"/>
</dbReference>
<evidence type="ECO:0000313" key="5">
    <source>
        <dbReference type="Proteomes" id="UP000553948"/>
    </source>
</evidence>
<evidence type="ECO:0000256" key="2">
    <source>
        <dbReference type="ARBA" id="ARBA00023027"/>
    </source>
</evidence>
<evidence type="ECO:0000313" key="4">
    <source>
        <dbReference type="EMBL" id="MBA6115223.1"/>
    </source>
</evidence>
<dbReference type="GO" id="GO:0051287">
    <property type="term" value="F:NAD binding"/>
    <property type="evidence" value="ECO:0007669"/>
    <property type="project" value="InterPro"/>
</dbReference>
<keyword evidence="2" id="KW-0520">NAD</keyword>
<dbReference type="AlphaFoldDB" id="A0A7W2KYK1"/>
<dbReference type="PANTHER" id="PTHR43333">
    <property type="entry name" value="2-HACID_DH_C DOMAIN-CONTAINING PROTEIN"/>
    <property type="match status" value="1"/>
</dbReference>
<protein>
    <submittedName>
        <fullName evidence="4">Glyoxylate/hydroxypyruvate reductase A</fullName>
    </submittedName>
</protein>
<dbReference type="CDD" id="cd12164">
    <property type="entry name" value="GDH_like_2"/>
    <property type="match status" value="1"/>
</dbReference>
<proteinExistence type="predicted"/>